<accession>A0A7Z0EH22</accession>
<dbReference type="AlphaFoldDB" id="A0A7Z0EH22"/>
<keyword evidence="2" id="KW-1133">Transmembrane helix</keyword>
<evidence type="ECO:0000313" key="3">
    <source>
        <dbReference type="EMBL" id="NYJ21537.1"/>
    </source>
</evidence>
<sequence>MIWLSQRLHRTESERGFAMVMVLGIGVVLLIVMVTAMTFSVGGLKKAKQDQDSAGALSAAYAGVDEYQSRLTGDSSYGQYGNKKADLTVKTGSKVIPPISPNPAFDVDKAGGWASVQGSGGTAWFRYEVDNSRFQDSGVLRVRSTGKVGEATRSVVANLKGRGFIDFLYITDYEIQDPQFTVDGAGKSTCIDPKYAWEVTGFRTGCTEITFAGGDILNGPVHSNDVMHICDATFTMTVTSAYPTYPHYSKTTGGNGGATCTGQKWGTPPTGGPPSVDSSVTFPKTNSDMRRETQVDQPQDVPRPGCLYTGPTKITFTNDGYMTVRSPWTLYTQAGAKQAPAAGVILAECGTPGTGGLGSVAGQKIKVPDNNLIFVQAVPGGSADPNYWASTPPSPGFTGCTGVDTTVVGNGIGYPSKVGSTFEVAPSTTAYGCRNGDVFIQGALKGRATVAAANYVYVTGELTYADVDRDMLGLVGNHAVWVWNPVDKNNKTLLTDGFRTIQAAILSVDNTFMVQNYNLGSKRGELRVTGAIAQKYRGIVSQNGGYVKRYNYDGRLKTTAPPKFLTPVSTTYGTTLVADTARAFTADGNPVP</sequence>
<evidence type="ECO:0000256" key="2">
    <source>
        <dbReference type="SAM" id="Phobius"/>
    </source>
</evidence>
<dbReference type="EMBL" id="JACCFM010000001">
    <property type="protein sequence ID" value="NYJ21537.1"/>
    <property type="molecule type" value="Genomic_DNA"/>
</dbReference>
<feature type="compositionally biased region" description="Polar residues" evidence="1">
    <location>
        <begin position="276"/>
        <end position="286"/>
    </location>
</feature>
<protein>
    <submittedName>
        <fullName evidence="3">Uncharacterized protein</fullName>
    </submittedName>
</protein>
<keyword evidence="4" id="KW-1185">Reference proteome</keyword>
<proteinExistence type="predicted"/>
<name>A0A7Z0EH22_9MICO</name>
<evidence type="ECO:0000313" key="4">
    <source>
        <dbReference type="Proteomes" id="UP000537260"/>
    </source>
</evidence>
<gene>
    <name evidence="3" type="ORF">HNR05_003328</name>
</gene>
<dbReference type="Proteomes" id="UP000537260">
    <property type="component" value="Unassembled WGS sequence"/>
</dbReference>
<dbReference type="RefSeq" id="WP_179580120.1">
    <property type="nucleotide sequence ID" value="NZ_JACCFM010000001.1"/>
</dbReference>
<organism evidence="3 4">
    <name type="scientific">Glaciibacter psychrotolerans</name>
    <dbReference type="NCBI Taxonomy" id="670054"/>
    <lineage>
        <taxon>Bacteria</taxon>
        <taxon>Bacillati</taxon>
        <taxon>Actinomycetota</taxon>
        <taxon>Actinomycetes</taxon>
        <taxon>Micrococcales</taxon>
        <taxon>Microbacteriaceae</taxon>
        <taxon>Glaciibacter</taxon>
    </lineage>
</organism>
<keyword evidence="2" id="KW-0472">Membrane</keyword>
<evidence type="ECO:0000256" key="1">
    <source>
        <dbReference type="SAM" id="MobiDB-lite"/>
    </source>
</evidence>
<keyword evidence="2" id="KW-0812">Transmembrane</keyword>
<feature type="region of interest" description="Disordered" evidence="1">
    <location>
        <begin position="256"/>
        <end position="308"/>
    </location>
</feature>
<feature type="transmembrane region" description="Helical" evidence="2">
    <location>
        <begin position="20"/>
        <end position="44"/>
    </location>
</feature>
<reference evidence="3 4" key="1">
    <citation type="submission" date="2020-07" db="EMBL/GenBank/DDBJ databases">
        <title>Sequencing the genomes of 1000 actinobacteria strains.</title>
        <authorList>
            <person name="Klenk H.-P."/>
        </authorList>
    </citation>
    <scope>NUCLEOTIDE SEQUENCE [LARGE SCALE GENOMIC DNA]</scope>
    <source>
        <strain evidence="3 4">LI1</strain>
    </source>
</reference>
<comment type="caution">
    <text evidence="3">The sequence shown here is derived from an EMBL/GenBank/DDBJ whole genome shotgun (WGS) entry which is preliminary data.</text>
</comment>